<dbReference type="EMBL" id="BMVW01000001">
    <property type="protein sequence ID" value="GGY94192.1"/>
    <property type="molecule type" value="Genomic_DNA"/>
</dbReference>
<dbReference type="AlphaFoldDB" id="A0A918P9N7"/>
<reference evidence="2" key="1">
    <citation type="journal article" date="2014" name="Int. J. Syst. Evol. Microbiol.">
        <title>Complete genome sequence of Corynebacterium casei LMG S-19264T (=DSM 44701T), isolated from a smear-ripened cheese.</title>
        <authorList>
            <consortium name="US DOE Joint Genome Institute (JGI-PGF)"/>
            <person name="Walter F."/>
            <person name="Albersmeier A."/>
            <person name="Kalinowski J."/>
            <person name="Ruckert C."/>
        </authorList>
    </citation>
    <scope>NUCLEOTIDE SEQUENCE</scope>
    <source>
        <strain evidence="2">JCM 4815</strain>
    </source>
</reference>
<feature type="region of interest" description="Disordered" evidence="1">
    <location>
        <begin position="18"/>
        <end position="46"/>
    </location>
</feature>
<gene>
    <name evidence="2" type="ORF">GCM10010365_11100</name>
</gene>
<sequence>MRSVLYVMVSLFAVANPPDQRSDAGGTSGAMACRTSAAGAGRRRSQVSWRPRSARAWVVAVRGNRAAFA</sequence>
<protein>
    <submittedName>
        <fullName evidence="2">Uncharacterized protein</fullName>
    </submittedName>
</protein>
<proteinExistence type="predicted"/>
<organism evidence="2 3">
    <name type="scientific">Streptomyces poonensis</name>
    <dbReference type="NCBI Taxonomy" id="68255"/>
    <lineage>
        <taxon>Bacteria</taxon>
        <taxon>Bacillati</taxon>
        <taxon>Actinomycetota</taxon>
        <taxon>Actinomycetes</taxon>
        <taxon>Kitasatosporales</taxon>
        <taxon>Streptomycetaceae</taxon>
        <taxon>Streptomyces</taxon>
    </lineage>
</organism>
<comment type="caution">
    <text evidence="2">The sequence shown here is derived from an EMBL/GenBank/DDBJ whole genome shotgun (WGS) entry which is preliminary data.</text>
</comment>
<evidence type="ECO:0000313" key="2">
    <source>
        <dbReference type="EMBL" id="GGY94192.1"/>
    </source>
</evidence>
<evidence type="ECO:0000256" key="1">
    <source>
        <dbReference type="SAM" id="MobiDB-lite"/>
    </source>
</evidence>
<keyword evidence="3" id="KW-1185">Reference proteome</keyword>
<name>A0A918P9N7_9ACTN</name>
<reference evidence="2" key="2">
    <citation type="submission" date="2020-09" db="EMBL/GenBank/DDBJ databases">
        <authorList>
            <person name="Sun Q."/>
            <person name="Ohkuma M."/>
        </authorList>
    </citation>
    <scope>NUCLEOTIDE SEQUENCE</scope>
    <source>
        <strain evidence="2">JCM 4815</strain>
    </source>
</reference>
<evidence type="ECO:0000313" key="3">
    <source>
        <dbReference type="Proteomes" id="UP000622166"/>
    </source>
</evidence>
<dbReference type="Proteomes" id="UP000622166">
    <property type="component" value="Unassembled WGS sequence"/>
</dbReference>
<accession>A0A918P9N7</accession>